<name>A0A9W6RU24_9ACTN</name>
<dbReference type="PANTHER" id="PTHR30086:SF20">
    <property type="entry name" value="ARGININE EXPORTER PROTEIN ARGO-RELATED"/>
    <property type="match status" value="1"/>
</dbReference>
<evidence type="ECO:0000256" key="3">
    <source>
        <dbReference type="ARBA" id="ARBA00022692"/>
    </source>
</evidence>
<keyword evidence="2" id="KW-1003">Cell membrane</keyword>
<reference evidence="7" key="1">
    <citation type="submission" date="2023-03" db="EMBL/GenBank/DDBJ databases">
        <title>Actinoallomurus iriomotensis NBRC 103681.</title>
        <authorList>
            <person name="Ichikawa N."/>
            <person name="Sato H."/>
            <person name="Tonouchi N."/>
        </authorList>
    </citation>
    <scope>NUCLEOTIDE SEQUENCE</scope>
    <source>
        <strain evidence="7">NBRC 103681</strain>
    </source>
</reference>
<dbReference type="GO" id="GO:0005886">
    <property type="term" value="C:plasma membrane"/>
    <property type="evidence" value="ECO:0007669"/>
    <property type="project" value="UniProtKB-SubCell"/>
</dbReference>
<protein>
    <submittedName>
        <fullName evidence="7">Lysine transporter LysE</fullName>
    </submittedName>
</protein>
<organism evidence="7 8">
    <name type="scientific">Actinoallomurus iriomotensis</name>
    <dbReference type="NCBI Taxonomy" id="478107"/>
    <lineage>
        <taxon>Bacteria</taxon>
        <taxon>Bacillati</taxon>
        <taxon>Actinomycetota</taxon>
        <taxon>Actinomycetes</taxon>
        <taxon>Streptosporangiales</taxon>
        <taxon>Thermomonosporaceae</taxon>
        <taxon>Actinoallomurus</taxon>
    </lineage>
</organism>
<evidence type="ECO:0000256" key="2">
    <source>
        <dbReference type="ARBA" id="ARBA00022475"/>
    </source>
</evidence>
<keyword evidence="5 6" id="KW-0472">Membrane</keyword>
<evidence type="ECO:0000256" key="4">
    <source>
        <dbReference type="ARBA" id="ARBA00022989"/>
    </source>
</evidence>
<dbReference type="Pfam" id="PF01810">
    <property type="entry name" value="LysE"/>
    <property type="match status" value="1"/>
</dbReference>
<evidence type="ECO:0000313" key="8">
    <source>
        <dbReference type="Proteomes" id="UP001165135"/>
    </source>
</evidence>
<dbReference type="InterPro" id="IPR001123">
    <property type="entry name" value="LeuE-type"/>
</dbReference>
<accession>A0A9W6RU24</accession>
<gene>
    <name evidence="7" type="ORF">Airi01_100320</name>
</gene>
<keyword evidence="3 6" id="KW-0812">Transmembrane</keyword>
<dbReference type="Proteomes" id="UP001165135">
    <property type="component" value="Unassembled WGS sequence"/>
</dbReference>
<proteinExistence type="predicted"/>
<feature type="transmembrane region" description="Helical" evidence="6">
    <location>
        <begin position="6"/>
        <end position="26"/>
    </location>
</feature>
<evidence type="ECO:0000256" key="6">
    <source>
        <dbReference type="SAM" id="Phobius"/>
    </source>
</evidence>
<evidence type="ECO:0000256" key="1">
    <source>
        <dbReference type="ARBA" id="ARBA00004651"/>
    </source>
</evidence>
<evidence type="ECO:0000256" key="5">
    <source>
        <dbReference type="ARBA" id="ARBA00023136"/>
    </source>
</evidence>
<feature type="transmembrane region" description="Helical" evidence="6">
    <location>
        <begin position="69"/>
        <end position="89"/>
    </location>
</feature>
<feature type="transmembrane region" description="Helical" evidence="6">
    <location>
        <begin position="109"/>
        <end position="131"/>
    </location>
</feature>
<feature type="transmembrane region" description="Helical" evidence="6">
    <location>
        <begin position="143"/>
        <end position="168"/>
    </location>
</feature>
<dbReference type="AlphaFoldDB" id="A0A9W6RU24"/>
<comment type="caution">
    <text evidence="7">The sequence shown here is derived from an EMBL/GenBank/DDBJ whole genome shotgun (WGS) entry which is preliminary data.</text>
</comment>
<dbReference type="RefSeq" id="WP_285636635.1">
    <property type="nucleotide sequence ID" value="NZ_BSTJ01000022.1"/>
</dbReference>
<dbReference type="GO" id="GO:0015171">
    <property type="term" value="F:amino acid transmembrane transporter activity"/>
    <property type="evidence" value="ECO:0007669"/>
    <property type="project" value="TreeGrafter"/>
</dbReference>
<dbReference type="PANTHER" id="PTHR30086">
    <property type="entry name" value="ARGININE EXPORTER PROTEIN ARGO"/>
    <property type="match status" value="1"/>
</dbReference>
<evidence type="ECO:0000313" key="7">
    <source>
        <dbReference type="EMBL" id="GLY81765.1"/>
    </source>
</evidence>
<feature type="transmembrane region" description="Helical" evidence="6">
    <location>
        <begin position="38"/>
        <end position="63"/>
    </location>
</feature>
<sequence>MAVSSVLAFWIVALLLIVVPGADWAFTISAGLRGRSVLTAVAGLVVGYAAVTLVVAAGVGALVAGSPAALTGLTLVGGLYLMWHGATTFARPSTPGTSGHRLTGTDRAVFVRGIGVSGLNPKGLLIFLALLPQFTDRDGGWPIAGQIGVLGLTFMVTCAVFYLCLGALTRTVLYGRPAAAHLIGRLSGTAMVAVGAWLIIDRLSG</sequence>
<dbReference type="EMBL" id="BSTJ01000022">
    <property type="protein sequence ID" value="GLY81765.1"/>
    <property type="molecule type" value="Genomic_DNA"/>
</dbReference>
<comment type="subcellular location">
    <subcellularLocation>
        <location evidence="1">Cell membrane</location>
        <topology evidence="1">Multi-pass membrane protein</topology>
    </subcellularLocation>
</comment>
<feature type="transmembrane region" description="Helical" evidence="6">
    <location>
        <begin position="180"/>
        <end position="200"/>
    </location>
</feature>
<keyword evidence="4 6" id="KW-1133">Transmembrane helix</keyword>